<feature type="coiled-coil region" evidence="4">
    <location>
        <begin position="224"/>
        <end position="272"/>
    </location>
</feature>
<reference evidence="7" key="1">
    <citation type="journal article" date="2023" name="Mol. Phylogenet. Evol.">
        <title>Genome-scale phylogeny and comparative genomics of the fungal order Sordariales.</title>
        <authorList>
            <person name="Hensen N."/>
            <person name="Bonometti L."/>
            <person name="Westerberg I."/>
            <person name="Brannstrom I.O."/>
            <person name="Guillou S."/>
            <person name="Cros-Aarteil S."/>
            <person name="Calhoun S."/>
            <person name="Haridas S."/>
            <person name="Kuo A."/>
            <person name="Mondo S."/>
            <person name="Pangilinan J."/>
            <person name="Riley R."/>
            <person name="LaButti K."/>
            <person name="Andreopoulos B."/>
            <person name="Lipzen A."/>
            <person name="Chen C."/>
            <person name="Yan M."/>
            <person name="Daum C."/>
            <person name="Ng V."/>
            <person name="Clum A."/>
            <person name="Steindorff A."/>
            <person name="Ohm R.A."/>
            <person name="Martin F."/>
            <person name="Silar P."/>
            <person name="Natvig D.O."/>
            <person name="Lalanne C."/>
            <person name="Gautier V."/>
            <person name="Ament-Velasquez S.L."/>
            <person name="Kruys A."/>
            <person name="Hutchinson M.I."/>
            <person name="Powell A.J."/>
            <person name="Barry K."/>
            <person name="Miller A.N."/>
            <person name="Grigoriev I.V."/>
            <person name="Debuchy R."/>
            <person name="Gladieux P."/>
            <person name="Hiltunen Thoren M."/>
            <person name="Johannesson H."/>
        </authorList>
    </citation>
    <scope>NUCLEOTIDE SEQUENCE</scope>
    <source>
        <strain evidence="7">CBS 757.83</strain>
    </source>
</reference>
<evidence type="ECO:0000313" key="8">
    <source>
        <dbReference type="Proteomes" id="UP001305647"/>
    </source>
</evidence>
<keyword evidence="4" id="KW-0175">Coiled coil</keyword>
<keyword evidence="2" id="KW-0238">DNA-binding</keyword>
<keyword evidence="3" id="KW-0804">Transcription</keyword>
<gene>
    <name evidence="7" type="ORF">N658DRAFT_522851</name>
</gene>
<name>A0AAN6T3N6_9PEZI</name>
<dbReference type="GO" id="GO:0006351">
    <property type="term" value="P:DNA-templated transcription"/>
    <property type="evidence" value="ECO:0007669"/>
    <property type="project" value="InterPro"/>
</dbReference>
<dbReference type="GO" id="GO:0000981">
    <property type="term" value="F:DNA-binding transcription factor activity, RNA polymerase II-specific"/>
    <property type="evidence" value="ECO:0007669"/>
    <property type="project" value="TreeGrafter"/>
</dbReference>
<reference evidence="7" key="2">
    <citation type="submission" date="2023-05" db="EMBL/GenBank/DDBJ databases">
        <authorList>
            <consortium name="Lawrence Berkeley National Laboratory"/>
            <person name="Steindorff A."/>
            <person name="Hensen N."/>
            <person name="Bonometti L."/>
            <person name="Westerberg I."/>
            <person name="Brannstrom I.O."/>
            <person name="Guillou S."/>
            <person name="Cros-Aarteil S."/>
            <person name="Calhoun S."/>
            <person name="Haridas S."/>
            <person name="Kuo A."/>
            <person name="Mondo S."/>
            <person name="Pangilinan J."/>
            <person name="Riley R."/>
            <person name="Labutti K."/>
            <person name="Andreopoulos B."/>
            <person name="Lipzen A."/>
            <person name="Chen C."/>
            <person name="Yanf M."/>
            <person name="Daum C."/>
            <person name="Ng V."/>
            <person name="Clum A."/>
            <person name="Ohm R."/>
            <person name="Martin F."/>
            <person name="Silar P."/>
            <person name="Natvig D."/>
            <person name="Lalanne C."/>
            <person name="Gautier V."/>
            <person name="Ament-Velasquez S.L."/>
            <person name="Kruys A."/>
            <person name="Hutchinson M.I."/>
            <person name="Powell A.J."/>
            <person name="Barry K."/>
            <person name="Miller A.N."/>
            <person name="Grigoriev I.V."/>
            <person name="Debuchy R."/>
            <person name="Gladieux P."/>
            <person name="Thoren M.H."/>
            <person name="Johannesson H."/>
        </authorList>
    </citation>
    <scope>NUCLEOTIDE SEQUENCE</scope>
    <source>
        <strain evidence="7">CBS 757.83</strain>
    </source>
</reference>
<evidence type="ECO:0000256" key="5">
    <source>
        <dbReference type="SAM" id="MobiDB-lite"/>
    </source>
</evidence>
<dbReference type="EMBL" id="MU863630">
    <property type="protein sequence ID" value="KAK4102852.1"/>
    <property type="molecule type" value="Genomic_DNA"/>
</dbReference>
<organism evidence="7 8">
    <name type="scientific">Parathielavia hyrcaniae</name>
    <dbReference type="NCBI Taxonomy" id="113614"/>
    <lineage>
        <taxon>Eukaryota</taxon>
        <taxon>Fungi</taxon>
        <taxon>Dikarya</taxon>
        <taxon>Ascomycota</taxon>
        <taxon>Pezizomycotina</taxon>
        <taxon>Sordariomycetes</taxon>
        <taxon>Sordariomycetidae</taxon>
        <taxon>Sordariales</taxon>
        <taxon>Chaetomiaceae</taxon>
        <taxon>Parathielavia</taxon>
    </lineage>
</organism>
<dbReference type="GO" id="GO:0000978">
    <property type="term" value="F:RNA polymerase II cis-regulatory region sequence-specific DNA binding"/>
    <property type="evidence" value="ECO:0007669"/>
    <property type="project" value="TreeGrafter"/>
</dbReference>
<dbReference type="InterPro" id="IPR002112">
    <property type="entry name" value="Leuzip_Jun"/>
</dbReference>
<sequence length="277" mass="30379">MTVTRAKRPEIPYFIKWTQPLEQQPASVVRSLSSSTNPSNAPYDLQLNHFNPDLAFLNHLAWDQEAVASHSHFDLLDPASAAAAVGDLSSLHTPELDFNLSSCLDSLDTFAPQLVDSFPICTSGTAPQLSLADTPLTNTPVPPTPDGSDRLLPGLKLPAQKAATRPGRRPTAGASLSRTADGRIAKRTAVVASPPASDYDVAVQEDPEVVNRRQRNNLAAKRYRQKKIDRIQELEEQVKEVTVERDDLRIRLARQEAEVAALREMLKMQSKTEGSKG</sequence>
<dbReference type="PANTHER" id="PTHR23334:SF20">
    <property type="entry name" value="BASIC LEUCINE ZIPPER 24"/>
    <property type="match status" value="1"/>
</dbReference>
<evidence type="ECO:0000259" key="6">
    <source>
        <dbReference type="PROSITE" id="PS50217"/>
    </source>
</evidence>
<dbReference type="SMART" id="SM00338">
    <property type="entry name" value="BRLZ"/>
    <property type="match status" value="1"/>
</dbReference>
<evidence type="ECO:0000256" key="1">
    <source>
        <dbReference type="ARBA" id="ARBA00023015"/>
    </source>
</evidence>
<dbReference type="PRINTS" id="PR00043">
    <property type="entry name" value="LEUZIPPRJUN"/>
</dbReference>
<evidence type="ECO:0000256" key="2">
    <source>
        <dbReference type="ARBA" id="ARBA00023125"/>
    </source>
</evidence>
<dbReference type="CDD" id="cd14686">
    <property type="entry name" value="bZIP"/>
    <property type="match status" value="1"/>
</dbReference>
<dbReference type="InterPro" id="IPR046347">
    <property type="entry name" value="bZIP_sf"/>
</dbReference>
<keyword evidence="1" id="KW-0805">Transcription regulation</keyword>
<dbReference type="PROSITE" id="PS50217">
    <property type="entry name" value="BZIP"/>
    <property type="match status" value="1"/>
</dbReference>
<comment type="caution">
    <text evidence="7">The sequence shown here is derived from an EMBL/GenBank/DDBJ whole genome shotgun (WGS) entry which is preliminary data.</text>
</comment>
<dbReference type="PANTHER" id="PTHR23334">
    <property type="entry name" value="CCAAT/ENHANCER BINDING PROTEIN"/>
    <property type="match status" value="1"/>
</dbReference>
<dbReference type="Gene3D" id="1.20.5.170">
    <property type="match status" value="1"/>
</dbReference>
<dbReference type="SUPFAM" id="SSF57959">
    <property type="entry name" value="Leucine zipper domain"/>
    <property type="match status" value="1"/>
</dbReference>
<keyword evidence="8" id="KW-1185">Reference proteome</keyword>
<dbReference type="Proteomes" id="UP001305647">
    <property type="component" value="Unassembled WGS sequence"/>
</dbReference>
<feature type="domain" description="BZIP" evidence="6">
    <location>
        <begin position="206"/>
        <end position="269"/>
    </location>
</feature>
<dbReference type="InterPro" id="IPR031106">
    <property type="entry name" value="C/EBP"/>
</dbReference>
<dbReference type="AlphaFoldDB" id="A0AAN6T3N6"/>
<feature type="region of interest" description="Disordered" evidence="5">
    <location>
        <begin position="129"/>
        <end position="180"/>
    </location>
</feature>
<proteinExistence type="predicted"/>
<evidence type="ECO:0000256" key="3">
    <source>
        <dbReference type="ARBA" id="ARBA00023163"/>
    </source>
</evidence>
<protein>
    <recommendedName>
        <fullName evidence="6">BZIP domain-containing protein</fullName>
    </recommendedName>
</protein>
<dbReference type="Pfam" id="PF00170">
    <property type="entry name" value="bZIP_1"/>
    <property type="match status" value="1"/>
</dbReference>
<accession>A0AAN6T3N6</accession>
<evidence type="ECO:0000313" key="7">
    <source>
        <dbReference type="EMBL" id="KAK4102852.1"/>
    </source>
</evidence>
<evidence type="ECO:0000256" key="4">
    <source>
        <dbReference type="SAM" id="Coils"/>
    </source>
</evidence>
<dbReference type="PROSITE" id="PS00036">
    <property type="entry name" value="BZIP_BASIC"/>
    <property type="match status" value="1"/>
</dbReference>
<dbReference type="InterPro" id="IPR004827">
    <property type="entry name" value="bZIP"/>
</dbReference>